<reference evidence="3 4" key="1">
    <citation type="submission" date="2023-08" db="EMBL/GenBank/DDBJ databases">
        <title>Black Yeasts Isolated from many extreme environments.</title>
        <authorList>
            <person name="Coleine C."/>
            <person name="Stajich J.E."/>
            <person name="Selbmann L."/>
        </authorList>
    </citation>
    <scope>NUCLEOTIDE SEQUENCE [LARGE SCALE GENOMIC DNA]</scope>
    <source>
        <strain evidence="3 4">CCFEE 536</strain>
    </source>
</reference>
<feature type="chain" id="PRO_5047403019" evidence="1">
    <location>
        <begin position="19"/>
        <end position="100"/>
    </location>
</feature>
<keyword evidence="1" id="KW-0732">Signal</keyword>
<dbReference type="InterPro" id="IPR021109">
    <property type="entry name" value="Peptidase_aspartic_dom_sf"/>
</dbReference>
<dbReference type="Gene3D" id="2.40.70.10">
    <property type="entry name" value="Acid Proteases"/>
    <property type="match status" value="1"/>
</dbReference>
<dbReference type="EC" id="3.4.23.25" evidence="3"/>
<keyword evidence="4" id="KW-1185">Reference proteome</keyword>
<dbReference type="GO" id="GO:0004190">
    <property type="term" value="F:aspartic-type endopeptidase activity"/>
    <property type="evidence" value="ECO:0007669"/>
    <property type="project" value="UniProtKB-EC"/>
</dbReference>
<name>A0ABR0IVT7_9PEZI</name>
<evidence type="ECO:0000256" key="1">
    <source>
        <dbReference type="SAM" id="SignalP"/>
    </source>
</evidence>
<accession>A0ABR0IVT7</accession>
<dbReference type="PROSITE" id="PS51767">
    <property type="entry name" value="PEPTIDASE_A1"/>
    <property type="match status" value="1"/>
</dbReference>
<feature type="domain" description="Peptidase A1" evidence="2">
    <location>
        <begin position="86"/>
        <end position="100"/>
    </location>
</feature>
<proteinExistence type="predicted"/>
<dbReference type="SUPFAM" id="SSF50630">
    <property type="entry name" value="Acid proteases"/>
    <property type="match status" value="1"/>
</dbReference>
<evidence type="ECO:0000313" key="4">
    <source>
        <dbReference type="Proteomes" id="UP001357485"/>
    </source>
</evidence>
<keyword evidence="3" id="KW-0378">Hydrolase</keyword>
<dbReference type="Proteomes" id="UP001357485">
    <property type="component" value="Unassembled WGS sequence"/>
</dbReference>
<dbReference type="EMBL" id="JAVRRA010027897">
    <property type="protein sequence ID" value="KAK5049252.1"/>
    <property type="molecule type" value="Genomic_DNA"/>
</dbReference>
<feature type="signal peptide" evidence="1">
    <location>
        <begin position="1"/>
        <end position="18"/>
    </location>
</feature>
<organism evidence="3 4">
    <name type="scientific">Cryomyces antarcticus</name>
    <dbReference type="NCBI Taxonomy" id="329879"/>
    <lineage>
        <taxon>Eukaryota</taxon>
        <taxon>Fungi</taxon>
        <taxon>Dikarya</taxon>
        <taxon>Ascomycota</taxon>
        <taxon>Pezizomycotina</taxon>
        <taxon>Dothideomycetes</taxon>
        <taxon>Dothideomycetes incertae sedis</taxon>
        <taxon>Cryomyces</taxon>
    </lineage>
</organism>
<comment type="caution">
    <text evidence="3">The sequence shown here is derived from an EMBL/GenBank/DDBJ whole genome shotgun (WGS) entry which is preliminary data.</text>
</comment>
<dbReference type="InterPro" id="IPR033121">
    <property type="entry name" value="PEPTIDASE_A1"/>
</dbReference>
<evidence type="ECO:0000259" key="2">
    <source>
        <dbReference type="PROSITE" id="PS51767"/>
    </source>
</evidence>
<feature type="non-terminal residue" evidence="3">
    <location>
        <position position="100"/>
    </location>
</feature>
<protein>
    <submittedName>
        <fullName evidence="3">Aspartic proteinase</fullName>
        <ecNumber evidence="3">3.4.23.25</ecNumber>
    </submittedName>
</protein>
<evidence type="ECO:0000313" key="3">
    <source>
        <dbReference type="EMBL" id="KAK5049252.1"/>
    </source>
</evidence>
<gene>
    <name evidence="3" type="primary">APR1_2</name>
    <name evidence="3" type="ORF">LTR16_010971</name>
</gene>
<sequence length="100" mass="10903">MKGAFLLAAGALLGSVSAGVHKMKLKKVPLSEQLEHTTINEQMKALGQKYMGIRPQGHADEMFKDTSIHLDGGHPVPVNNFLNAQYFSEIAIGTPPQEFK</sequence>